<dbReference type="Pfam" id="PF02502">
    <property type="entry name" value="LacAB_rpiB"/>
    <property type="match status" value="1"/>
</dbReference>
<dbReference type="Gene3D" id="3.40.1400.10">
    <property type="entry name" value="Sugar-phosphate isomerase, RpiB/LacA/LacB"/>
    <property type="match status" value="1"/>
</dbReference>
<dbReference type="NCBIfam" id="TIGR01120">
    <property type="entry name" value="rpiB"/>
    <property type="match status" value="1"/>
</dbReference>
<comment type="caution">
    <text evidence="3">The sequence shown here is derived from an EMBL/GenBank/DDBJ whole genome shotgun (WGS) entry which is preliminary data.</text>
</comment>
<dbReference type="Proteomes" id="UP001481872">
    <property type="component" value="Unassembled WGS sequence"/>
</dbReference>
<accession>A0ABV1J7I8</accession>
<dbReference type="NCBIfam" id="NF004051">
    <property type="entry name" value="PRK05571.1"/>
    <property type="match status" value="1"/>
</dbReference>
<dbReference type="PIRSF" id="PIRSF005384">
    <property type="entry name" value="RpiB_LacA_B"/>
    <property type="match status" value="1"/>
</dbReference>
<dbReference type="PANTHER" id="PTHR30345:SF0">
    <property type="entry name" value="DNA DAMAGE-REPAIR_TOLERATION PROTEIN DRT102"/>
    <property type="match status" value="1"/>
</dbReference>
<evidence type="ECO:0000256" key="1">
    <source>
        <dbReference type="ARBA" id="ARBA00008754"/>
    </source>
</evidence>
<dbReference type="RefSeq" id="WP_349054028.1">
    <property type="nucleotide sequence ID" value="NZ_JBBNPS010000013.1"/>
</dbReference>
<reference evidence="3 4" key="1">
    <citation type="submission" date="2024-04" db="EMBL/GenBank/DDBJ databases">
        <title>Human intestinal bacterial collection.</title>
        <authorList>
            <person name="Pauvert C."/>
            <person name="Hitch T.C.A."/>
            <person name="Clavel T."/>
        </authorList>
    </citation>
    <scope>NUCLEOTIDE SEQUENCE [LARGE SCALE GENOMIC DNA]</scope>
    <source>
        <strain evidence="3 4">CLA-SR-H026</strain>
    </source>
</reference>
<dbReference type="NCBIfam" id="TIGR00689">
    <property type="entry name" value="rpiB_lacA_lacB"/>
    <property type="match status" value="1"/>
</dbReference>
<dbReference type="EC" id="5.3.1.6" evidence="3"/>
<evidence type="ECO:0000313" key="4">
    <source>
        <dbReference type="Proteomes" id="UP001481872"/>
    </source>
</evidence>
<protein>
    <submittedName>
        <fullName evidence="3">Ribose 5-phosphate isomerase B</fullName>
        <ecNumber evidence="3">5.3.1.6</ecNumber>
    </submittedName>
</protein>
<dbReference type="SUPFAM" id="SSF89623">
    <property type="entry name" value="Ribose/Galactose isomerase RpiB/AlsB"/>
    <property type="match status" value="1"/>
</dbReference>
<evidence type="ECO:0000256" key="2">
    <source>
        <dbReference type="ARBA" id="ARBA00023235"/>
    </source>
</evidence>
<sequence length="147" mass="15963">MKIAMGADHGGYRRKEMLKAYLEEKGHTVVDVGTDSTDSVDYPIYGKAAAKKVADGSCERGILICGSGLGIGMAANKVKGIRCAMVSEPYSAQLSRRHNDANMISMGARTIGGDMMKEIADAFLETDFEGGRHARRVAMIEEETWEK</sequence>
<dbReference type="InterPro" id="IPR003500">
    <property type="entry name" value="RpiB_LacA_LacB"/>
</dbReference>
<proteinExistence type="inferred from homology"/>
<keyword evidence="2 3" id="KW-0413">Isomerase</keyword>
<organism evidence="3 4">
    <name type="scientific">Aedoeadaptatus acetigenes</name>
    <dbReference type="NCBI Taxonomy" id="2981723"/>
    <lineage>
        <taxon>Bacteria</taxon>
        <taxon>Bacillati</taxon>
        <taxon>Bacillota</taxon>
        <taxon>Tissierellia</taxon>
        <taxon>Tissierellales</taxon>
        <taxon>Peptoniphilaceae</taxon>
        <taxon>Aedoeadaptatus</taxon>
    </lineage>
</organism>
<keyword evidence="4" id="KW-1185">Reference proteome</keyword>
<comment type="similarity">
    <text evidence="1">Belongs to the LacAB/RpiB family.</text>
</comment>
<name>A0ABV1J7I8_9FIRM</name>
<evidence type="ECO:0000313" key="3">
    <source>
        <dbReference type="EMBL" id="MEQ3353777.1"/>
    </source>
</evidence>
<dbReference type="PANTHER" id="PTHR30345">
    <property type="entry name" value="RIBOSE-5-PHOSPHATE ISOMERASE B"/>
    <property type="match status" value="1"/>
</dbReference>
<dbReference type="InterPro" id="IPR036569">
    <property type="entry name" value="RpiB_LacA_LacB_sf"/>
</dbReference>
<dbReference type="EMBL" id="JBBNPS010000013">
    <property type="protein sequence ID" value="MEQ3353777.1"/>
    <property type="molecule type" value="Genomic_DNA"/>
</dbReference>
<dbReference type="InterPro" id="IPR004785">
    <property type="entry name" value="RpiB"/>
</dbReference>
<gene>
    <name evidence="3" type="primary">rpiB</name>
    <name evidence="3" type="ORF">AAA081_05600</name>
</gene>
<dbReference type="GO" id="GO:0004751">
    <property type="term" value="F:ribose-5-phosphate isomerase activity"/>
    <property type="evidence" value="ECO:0007669"/>
    <property type="project" value="UniProtKB-EC"/>
</dbReference>